<dbReference type="Proteomes" id="UP000050761">
    <property type="component" value="Unassembled WGS sequence"/>
</dbReference>
<sequence>MRQTGYTGCVQRMGSTLRGPRSNSSQRWTTEKNDRAEQEVDVHAAMHCLHAKFWCQGRQMPILPGMPQTPLPCNVGGQTLAGELTQELAEPARSHHVEYVLEAARIMAIWQGNGSLAEKH</sequence>
<proteinExistence type="predicted"/>
<accession>A0A183G8R8</accession>
<feature type="region of interest" description="Disordered" evidence="1">
    <location>
        <begin position="12"/>
        <end position="36"/>
    </location>
</feature>
<evidence type="ECO:0000313" key="4">
    <source>
        <dbReference type="WBParaSite" id="HPBE_0001829101-mRNA-1"/>
    </source>
</evidence>
<dbReference type="EMBL" id="UZAH01030585">
    <property type="protein sequence ID" value="VDP11056.1"/>
    <property type="molecule type" value="Genomic_DNA"/>
</dbReference>
<dbReference type="AlphaFoldDB" id="A0A183G8R8"/>
<reference evidence="4" key="2">
    <citation type="submission" date="2019-09" db="UniProtKB">
        <authorList>
            <consortium name="WormBaseParasite"/>
        </authorList>
    </citation>
    <scope>IDENTIFICATION</scope>
</reference>
<keyword evidence="3" id="KW-1185">Reference proteome</keyword>
<protein>
    <submittedName>
        <fullName evidence="2 4">Uncharacterized protein</fullName>
    </submittedName>
</protein>
<organism evidence="3 4">
    <name type="scientific">Heligmosomoides polygyrus</name>
    <name type="common">Parasitic roundworm</name>
    <dbReference type="NCBI Taxonomy" id="6339"/>
    <lineage>
        <taxon>Eukaryota</taxon>
        <taxon>Metazoa</taxon>
        <taxon>Ecdysozoa</taxon>
        <taxon>Nematoda</taxon>
        <taxon>Chromadorea</taxon>
        <taxon>Rhabditida</taxon>
        <taxon>Rhabditina</taxon>
        <taxon>Rhabditomorpha</taxon>
        <taxon>Strongyloidea</taxon>
        <taxon>Heligmosomidae</taxon>
        <taxon>Heligmosomoides</taxon>
    </lineage>
</organism>
<evidence type="ECO:0000313" key="3">
    <source>
        <dbReference type="Proteomes" id="UP000050761"/>
    </source>
</evidence>
<evidence type="ECO:0000313" key="2">
    <source>
        <dbReference type="EMBL" id="VDP11056.1"/>
    </source>
</evidence>
<gene>
    <name evidence="2" type="ORF">HPBE_LOCUS18290</name>
</gene>
<dbReference type="WBParaSite" id="HPBE_0001829101-mRNA-1">
    <property type="protein sequence ID" value="HPBE_0001829101-mRNA-1"/>
    <property type="gene ID" value="HPBE_0001829101"/>
</dbReference>
<evidence type="ECO:0000256" key="1">
    <source>
        <dbReference type="SAM" id="MobiDB-lite"/>
    </source>
</evidence>
<accession>A0A3P8EUY9</accession>
<name>A0A183G8R8_HELPZ</name>
<reference evidence="2 3" key="1">
    <citation type="submission" date="2018-11" db="EMBL/GenBank/DDBJ databases">
        <authorList>
            <consortium name="Pathogen Informatics"/>
        </authorList>
    </citation>
    <scope>NUCLEOTIDE SEQUENCE [LARGE SCALE GENOMIC DNA]</scope>
</reference>